<keyword evidence="8" id="KW-1185">Reference proteome</keyword>
<protein>
    <submittedName>
        <fullName evidence="7">MFS transporter</fullName>
    </submittedName>
</protein>
<organism evidence="7 8">
    <name type="scientific">Propioniciclava tarda</name>
    <dbReference type="NCBI Taxonomy" id="433330"/>
    <lineage>
        <taxon>Bacteria</taxon>
        <taxon>Bacillati</taxon>
        <taxon>Actinomycetota</taxon>
        <taxon>Actinomycetes</taxon>
        <taxon>Propionibacteriales</taxon>
        <taxon>Propionibacteriaceae</taxon>
        <taxon>Propioniciclava</taxon>
    </lineage>
</organism>
<sequence length="420" mass="43232">MSGLRHDRALFRDPTFVLFFVARSIGTLGGSFAPVALAFSILHLPHGTPGLLSIVLACESIPMVAFMLLGGVVADRFPRAAVLRVGLGLSFAAFVLLGAMILIGWTPLLALGAASALSGTGIALIYPALTGLIPEILPPAQLQEGNGILGIARNAASIVGLVASGAMVALVGGAWALIVGGSLFAVAGILTLWLPQGRRQPGGLSARGVLGDLRDGWREFVAHEWLWVVVAQWSFLVLFFSAATGVVGPVLANDQLGGAGPWSWILAAEAVGMVLGGFFAMRWRPARPILAAVLAGAVAIPVPFLCLGLGAPLVADIVAMAFSGVSFGVFGVLWPTTMQQRVAPDALSRVSSYDALGSLIFQPLGLLIGGPATVVLGARTAMTVCGLALVVLCVLPLISRDVRTVGPGVRTEVLESTDAS</sequence>
<evidence type="ECO:0000256" key="1">
    <source>
        <dbReference type="ARBA" id="ARBA00004651"/>
    </source>
</evidence>
<reference evidence="7 8" key="1">
    <citation type="submission" date="2019-01" db="EMBL/GenBank/DDBJ databases">
        <title>Lactibacter flavus gen. nov., sp. nov., a novel bacterium of the family Propionibacteriaceae isolated from raw milk and dairy products.</title>
        <authorList>
            <person name="Huptas C."/>
            <person name="Wenning M."/>
            <person name="Breitenwieser F."/>
            <person name="Doll E."/>
            <person name="Von Neubeck M."/>
            <person name="Busse H.-J."/>
            <person name="Scherer S."/>
        </authorList>
    </citation>
    <scope>NUCLEOTIDE SEQUENCE [LARGE SCALE GENOMIC DNA]</scope>
    <source>
        <strain evidence="7 8">DSM 22130</strain>
    </source>
</reference>
<evidence type="ECO:0000256" key="2">
    <source>
        <dbReference type="ARBA" id="ARBA00022475"/>
    </source>
</evidence>
<feature type="transmembrane region" description="Helical" evidence="6">
    <location>
        <begin position="20"/>
        <end position="44"/>
    </location>
</feature>
<dbReference type="RefSeq" id="WP_131172307.1">
    <property type="nucleotide sequence ID" value="NZ_FXTL01000011.1"/>
</dbReference>
<dbReference type="CDD" id="cd06173">
    <property type="entry name" value="MFS_MefA_like"/>
    <property type="match status" value="1"/>
</dbReference>
<gene>
    <name evidence="7" type="ORF">ET996_09390</name>
</gene>
<keyword evidence="2" id="KW-1003">Cell membrane</keyword>
<dbReference type="EMBL" id="SDMR01000011">
    <property type="protein sequence ID" value="TBT94605.1"/>
    <property type="molecule type" value="Genomic_DNA"/>
</dbReference>
<evidence type="ECO:0000256" key="3">
    <source>
        <dbReference type="ARBA" id="ARBA00022692"/>
    </source>
</evidence>
<comment type="caution">
    <text evidence="7">The sequence shown here is derived from an EMBL/GenBank/DDBJ whole genome shotgun (WGS) entry which is preliminary data.</text>
</comment>
<feature type="transmembrane region" description="Helical" evidence="6">
    <location>
        <begin position="50"/>
        <end position="74"/>
    </location>
</feature>
<dbReference type="GO" id="GO:0022857">
    <property type="term" value="F:transmembrane transporter activity"/>
    <property type="evidence" value="ECO:0007669"/>
    <property type="project" value="InterPro"/>
</dbReference>
<feature type="transmembrane region" description="Helical" evidence="6">
    <location>
        <begin position="225"/>
        <end position="250"/>
    </location>
</feature>
<dbReference type="GO" id="GO:0005886">
    <property type="term" value="C:plasma membrane"/>
    <property type="evidence" value="ECO:0007669"/>
    <property type="project" value="UniProtKB-SubCell"/>
</dbReference>
<proteinExistence type="predicted"/>
<comment type="subcellular location">
    <subcellularLocation>
        <location evidence="1">Cell membrane</location>
        <topology evidence="1">Multi-pass membrane protein</topology>
    </subcellularLocation>
</comment>
<dbReference type="Proteomes" id="UP000291933">
    <property type="component" value="Unassembled WGS sequence"/>
</dbReference>
<feature type="transmembrane region" description="Helical" evidence="6">
    <location>
        <begin position="150"/>
        <end position="168"/>
    </location>
</feature>
<dbReference type="InterPro" id="IPR011701">
    <property type="entry name" value="MFS"/>
</dbReference>
<feature type="transmembrane region" description="Helical" evidence="6">
    <location>
        <begin position="288"/>
        <end position="311"/>
    </location>
</feature>
<evidence type="ECO:0000313" key="8">
    <source>
        <dbReference type="Proteomes" id="UP000291933"/>
    </source>
</evidence>
<dbReference type="PANTHER" id="PTHR23513:SF11">
    <property type="entry name" value="STAPHYLOFERRIN A TRANSPORTER"/>
    <property type="match status" value="1"/>
</dbReference>
<dbReference type="SUPFAM" id="SSF103473">
    <property type="entry name" value="MFS general substrate transporter"/>
    <property type="match status" value="1"/>
</dbReference>
<dbReference type="InterPro" id="IPR036259">
    <property type="entry name" value="MFS_trans_sf"/>
</dbReference>
<feature type="transmembrane region" description="Helical" evidence="6">
    <location>
        <begin position="355"/>
        <end position="374"/>
    </location>
</feature>
<dbReference type="Gene3D" id="1.20.1250.20">
    <property type="entry name" value="MFS general substrate transporter like domains"/>
    <property type="match status" value="1"/>
</dbReference>
<feature type="transmembrane region" description="Helical" evidence="6">
    <location>
        <begin position="262"/>
        <end position="281"/>
    </location>
</feature>
<feature type="transmembrane region" description="Helical" evidence="6">
    <location>
        <begin position="109"/>
        <end position="129"/>
    </location>
</feature>
<keyword evidence="4 6" id="KW-1133">Transmembrane helix</keyword>
<evidence type="ECO:0000256" key="6">
    <source>
        <dbReference type="SAM" id="Phobius"/>
    </source>
</evidence>
<accession>A0A4Q9KKA5</accession>
<feature type="transmembrane region" description="Helical" evidence="6">
    <location>
        <begin position="317"/>
        <end position="334"/>
    </location>
</feature>
<feature type="transmembrane region" description="Helical" evidence="6">
    <location>
        <begin position="81"/>
        <end position="103"/>
    </location>
</feature>
<evidence type="ECO:0000256" key="4">
    <source>
        <dbReference type="ARBA" id="ARBA00022989"/>
    </source>
</evidence>
<dbReference type="OrthoDB" id="4528313at2"/>
<dbReference type="AlphaFoldDB" id="A0A4Q9KKA5"/>
<feature type="transmembrane region" description="Helical" evidence="6">
    <location>
        <begin position="380"/>
        <end position="398"/>
    </location>
</feature>
<feature type="transmembrane region" description="Helical" evidence="6">
    <location>
        <begin position="174"/>
        <end position="194"/>
    </location>
</feature>
<evidence type="ECO:0000256" key="5">
    <source>
        <dbReference type="ARBA" id="ARBA00023136"/>
    </source>
</evidence>
<dbReference type="PANTHER" id="PTHR23513">
    <property type="entry name" value="INTEGRAL MEMBRANE EFFLUX PROTEIN-RELATED"/>
    <property type="match status" value="1"/>
</dbReference>
<evidence type="ECO:0000313" key="7">
    <source>
        <dbReference type="EMBL" id="TBT94605.1"/>
    </source>
</evidence>
<keyword evidence="3 6" id="KW-0812">Transmembrane</keyword>
<dbReference type="Pfam" id="PF07690">
    <property type="entry name" value="MFS_1"/>
    <property type="match status" value="1"/>
</dbReference>
<keyword evidence="5 6" id="KW-0472">Membrane</keyword>
<name>A0A4Q9KKA5_PROTD</name>